<dbReference type="GO" id="GO:0004180">
    <property type="term" value="F:carboxypeptidase activity"/>
    <property type="evidence" value="ECO:0007669"/>
    <property type="project" value="UniProtKB-KW"/>
</dbReference>
<dbReference type="PANTHER" id="PTHR34217:SF1">
    <property type="entry name" value="CARBOXYPEPTIDASE 1"/>
    <property type="match status" value="1"/>
</dbReference>
<organism evidence="2 3">
    <name type="scientific">Sneathiella marina</name>
    <dbReference type="NCBI Taxonomy" id="2950108"/>
    <lineage>
        <taxon>Bacteria</taxon>
        <taxon>Pseudomonadati</taxon>
        <taxon>Pseudomonadota</taxon>
        <taxon>Alphaproteobacteria</taxon>
        <taxon>Sneathiellales</taxon>
        <taxon>Sneathiellaceae</taxon>
        <taxon>Sneathiella</taxon>
    </lineage>
</organism>
<dbReference type="SUPFAM" id="SSF55486">
    <property type="entry name" value="Metalloproteases ('zincins'), catalytic domain"/>
    <property type="match status" value="1"/>
</dbReference>
<dbReference type="PIRSF" id="PIRSF006615">
    <property type="entry name" value="Zn_crbxpep_Taq"/>
    <property type="match status" value="1"/>
</dbReference>
<proteinExistence type="inferred from homology"/>
<gene>
    <name evidence="2" type="ORF">NBZ79_04150</name>
</gene>
<dbReference type="EC" id="3.4.17.19" evidence="1"/>
<keyword evidence="3" id="KW-1185">Reference proteome</keyword>
<name>A0ABY4W585_9PROT</name>
<keyword evidence="1" id="KW-0378">Hydrolase</keyword>
<keyword evidence="1" id="KW-0482">Metalloprotease</keyword>
<evidence type="ECO:0000313" key="2">
    <source>
        <dbReference type="EMBL" id="USG62167.1"/>
    </source>
</evidence>
<dbReference type="Proteomes" id="UP001056291">
    <property type="component" value="Chromosome"/>
</dbReference>
<dbReference type="InterPro" id="IPR001333">
    <property type="entry name" value="Peptidase_M32_Taq"/>
</dbReference>
<comment type="similarity">
    <text evidence="1">Belongs to the peptidase M32 family.</text>
</comment>
<dbReference type="RefSeq" id="WP_251935774.1">
    <property type="nucleotide sequence ID" value="NZ_CP098747.1"/>
</dbReference>
<keyword evidence="1" id="KW-0645">Protease</keyword>
<dbReference type="EMBL" id="CP098747">
    <property type="protein sequence ID" value="USG62167.1"/>
    <property type="molecule type" value="Genomic_DNA"/>
</dbReference>
<dbReference type="Pfam" id="PF02074">
    <property type="entry name" value="Peptidase_M32"/>
    <property type="match status" value="1"/>
</dbReference>
<keyword evidence="1 2" id="KW-0121">Carboxypeptidase</keyword>
<dbReference type="PANTHER" id="PTHR34217">
    <property type="entry name" value="METAL-DEPENDENT CARBOXYPEPTIDASE"/>
    <property type="match status" value="1"/>
</dbReference>
<reference evidence="2" key="1">
    <citation type="submission" date="2022-06" db="EMBL/GenBank/DDBJ databases">
        <title>Sneathiella actinostolidae sp. nov., isolated from a sea anemonein the Western Pacific Ocean.</title>
        <authorList>
            <person name="Wei M.J."/>
        </authorList>
    </citation>
    <scope>NUCLEOTIDE SEQUENCE</scope>
    <source>
        <strain evidence="2">PHK-P5</strain>
    </source>
</reference>
<dbReference type="CDD" id="cd06460">
    <property type="entry name" value="M32_Taq"/>
    <property type="match status" value="1"/>
</dbReference>
<evidence type="ECO:0000256" key="1">
    <source>
        <dbReference type="PIRNR" id="PIRNR006615"/>
    </source>
</evidence>
<keyword evidence="1" id="KW-0479">Metal-binding</keyword>
<comment type="catalytic activity">
    <reaction evidence="1">
        <text>Release of a C-terminal amino acid with broad specificity, except for -Pro.</text>
        <dbReference type="EC" id="3.4.17.19"/>
    </reaction>
</comment>
<evidence type="ECO:0000313" key="3">
    <source>
        <dbReference type="Proteomes" id="UP001056291"/>
    </source>
</evidence>
<dbReference type="Gene3D" id="1.10.1370.30">
    <property type="match status" value="1"/>
</dbReference>
<protein>
    <recommendedName>
        <fullName evidence="1">Metal-dependent carboxypeptidase</fullName>
        <ecNumber evidence="1">3.4.17.19</ecNumber>
    </recommendedName>
</protein>
<sequence length="504" mass="55547">MAISERAMSAYDQLELKFSRQSALSGAMAMLHWDSAVIMPDGGSGARANQLATLGVLAHDLLTDPGIGDLLDEAEADRGGLNDWQQANLREMRNGWRHATAVDADLVEAHSHATSACEMRWRAAREENDFASLIPSLEEVVDLTRQIAVAKSEAFQVSPYDALLDQYEPGCVSATIDTLFNDLGAFLPDFLQHVLERQKSQPDLILPAGPFAIETQKQVGHDFMEALGFNFDHGRLDISHHPFTGGIPDDVRLTTRYVTEDFTQSLMGTLHETGHALYEQGLPAAWRSQPVGLARGMALHESQSLLVEMQLSRGEDFLSYALPKMKSAYQGSGAAWDLQNLQQLYLNVKPDMIRVDADEVTYPLHVILRYRLEKALLSGDLAIAELPGAWNEQMQTLLGVTPPTDSMGCLQDIHWPSGAIGYFPTYTMGALAAAQIFQAAFDNVENLQAQIRVGRFDGLVTWLRQNIHEVGSSKSTNEILQAATGYALHTDAFKAHLNARYLPS</sequence>
<dbReference type="PROSITE" id="PS52034">
    <property type="entry name" value="PEPTIDASE_M32"/>
    <property type="match status" value="1"/>
</dbReference>
<comment type="function">
    <text evidence="1">Broad specificity carboxypetidase that releases amino acids sequentially from the C-terminus, including neutral, aromatic, polar and basic residues.</text>
</comment>
<dbReference type="PRINTS" id="PR00998">
    <property type="entry name" value="CRBOXYPTASET"/>
</dbReference>
<accession>A0ABY4W585</accession>